<dbReference type="AlphaFoldDB" id="A0AAJ7E2P9"/>
<evidence type="ECO:0000256" key="6">
    <source>
        <dbReference type="SAM" id="Coils"/>
    </source>
</evidence>
<dbReference type="Pfam" id="PF03184">
    <property type="entry name" value="DDE_1"/>
    <property type="match status" value="1"/>
</dbReference>
<dbReference type="Gene3D" id="1.10.10.10">
    <property type="entry name" value="Winged helix-like DNA-binding domain superfamily/Winged helix DNA-binding domain"/>
    <property type="match status" value="1"/>
</dbReference>
<evidence type="ECO:0000256" key="2">
    <source>
        <dbReference type="ARBA" id="ARBA00010881"/>
    </source>
</evidence>
<keyword evidence="9" id="KW-1185">Reference proteome</keyword>
<dbReference type="PANTHER" id="PTHR19303">
    <property type="entry name" value="TRANSPOSON"/>
    <property type="match status" value="1"/>
</dbReference>
<dbReference type="PANTHER" id="PTHR19303:SF73">
    <property type="entry name" value="PROTEIN PDC2"/>
    <property type="match status" value="1"/>
</dbReference>
<comment type="subcellular location">
    <subcellularLocation>
        <location evidence="1 5">Nucleus</location>
    </subcellularLocation>
</comment>
<reference evidence="10" key="1">
    <citation type="submission" date="2025-08" db="UniProtKB">
        <authorList>
            <consortium name="RefSeq"/>
        </authorList>
    </citation>
    <scope>IDENTIFICATION</scope>
</reference>
<evidence type="ECO:0000313" key="9">
    <source>
        <dbReference type="Proteomes" id="UP000695007"/>
    </source>
</evidence>
<accession>A0AAJ7E2P9</accession>
<protein>
    <submittedName>
        <fullName evidence="10">Tigger transposable element-derived protein 2</fullName>
    </submittedName>
</protein>
<keyword evidence="4 5" id="KW-0539">Nucleus</keyword>
<dbReference type="InterPro" id="IPR009057">
    <property type="entry name" value="Homeodomain-like_sf"/>
</dbReference>
<dbReference type="SMART" id="SM00674">
    <property type="entry name" value="CENPB"/>
    <property type="match status" value="1"/>
</dbReference>
<keyword evidence="6" id="KW-0175">Coiled coil</keyword>
<dbReference type="GO" id="GO:0005634">
    <property type="term" value="C:nucleus"/>
    <property type="evidence" value="ECO:0007669"/>
    <property type="project" value="UniProtKB-SubCell"/>
</dbReference>
<dbReference type="InterPro" id="IPR036388">
    <property type="entry name" value="WH-like_DNA-bd_sf"/>
</dbReference>
<dbReference type="Pfam" id="PF04218">
    <property type="entry name" value="CENP-B_N"/>
    <property type="match status" value="1"/>
</dbReference>
<evidence type="ECO:0000256" key="5">
    <source>
        <dbReference type="PROSITE-ProRule" id="PRU00320"/>
    </source>
</evidence>
<sequence>MSAYSDNSELFCSNNICEKNEPETIYINSEIDMNATHKVYLKNEFTFPQLDNVADNPAKRRVKNFSLQEKVRVLDDVRFGRSKAEVRKEYGIGESTLRRWVHDEQKIRDALHDENSSRKKLRNEDNPYVGEALIAWYNRCKQQNVQLSGLMLREKALELNNLLSGKENFAASNDWFSNWKKKYGLPDFTFKEEKKPIEDSAVNQLMMTLRKAVEDESLLRCQIFKCDKTALNYKSLPNRRFPGDRITIMSCTNADGSFKLPLVVLGKSIKSTSLVNLQNSLPIFYSHQTTLWVDTHIMNEWFDNEFAPRVANFLKDRNLPLKTILIAENVPSDAFQNRPTSELQIHLILHNLSLIVGPFDNEILESIKLNYEYKLLRSIISAQNDGESMSDHLQRINLRDFIYWISNSWDEVRLLTIVKCWEKFLTNTEEDNKQSNDFQEVNVFTIFETLRGIREYRNISEDEVAKWIAENNESARLSIDNHIIEIVKDSNEDLIDDAENLCEENKILSANEAINGLNVAMKFFEQNGCATISEMMSLVKLKDKVLTIKINTT</sequence>
<gene>
    <name evidence="10" type="primary">LOC105368342</name>
</gene>
<proteinExistence type="inferred from homology"/>
<evidence type="ECO:0000256" key="1">
    <source>
        <dbReference type="ARBA" id="ARBA00004123"/>
    </source>
</evidence>
<feature type="coiled-coil region" evidence="6">
    <location>
        <begin position="484"/>
        <end position="511"/>
    </location>
</feature>
<evidence type="ECO:0000256" key="4">
    <source>
        <dbReference type="ARBA" id="ARBA00023242"/>
    </source>
</evidence>
<feature type="DNA-binding region" description="H-T-H motif" evidence="5">
    <location>
        <begin position="83"/>
        <end position="103"/>
    </location>
</feature>
<dbReference type="SUPFAM" id="SSF46689">
    <property type="entry name" value="Homeodomain-like"/>
    <property type="match status" value="2"/>
</dbReference>
<dbReference type="GeneID" id="105368342"/>
<comment type="similarity">
    <text evidence="2">Belongs to the tigger transposable element derived protein family.</text>
</comment>
<dbReference type="RefSeq" id="XP_011505646.1">
    <property type="nucleotide sequence ID" value="XM_011507344.1"/>
</dbReference>
<name>A0AAJ7E2P9_9HYME</name>
<dbReference type="Proteomes" id="UP000695007">
    <property type="component" value="Unplaced"/>
</dbReference>
<dbReference type="PROSITE" id="PS51253">
    <property type="entry name" value="HTH_CENPB"/>
    <property type="match status" value="1"/>
</dbReference>
<dbReference type="PROSITE" id="PS50960">
    <property type="entry name" value="HTH_PSQ"/>
    <property type="match status" value="1"/>
</dbReference>
<feature type="domain" description="HTH psq-type" evidence="7">
    <location>
        <begin position="56"/>
        <end position="107"/>
    </location>
</feature>
<dbReference type="Gene3D" id="1.10.10.60">
    <property type="entry name" value="Homeodomain-like"/>
    <property type="match status" value="1"/>
</dbReference>
<dbReference type="GO" id="GO:0003677">
    <property type="term" value="F:DNA binding"/>
    <property type="evidence" value="ECO:0007669"/>
    <property type="project" value="UniProtKB-UniRule"/>
</dbReference>
<evidence type="ECO:0000313" key="10">
    <source>
        <dbReference type="RefSeq" id="XP_011505646.1"/>
    </source>
</evidence>
<evidence type="ECO:0000259" key="7">
    <source>
        <dbReference type="PROSITE" id="PS50960"/>
    </source>
</evidence>
<evidence type="ECO:0000259" key="8">
    <source>
        <dbReference type="PROSITE" id="PS51253"/>
    </source>
</evidence>
<feature type="domain" description="HTH CENPB-type" evidence="8">
    <location>
        <begin position="117"/>
        <end position="189"/>
    </location>
</feature>
<dbReference type="InterPro" id="IPR007889">
    <property type="entry name" value="HTH_Psq"/>
</dbReference>
<dbReference type="KEGG" id="csol:105368342"/>
<organism evidence="9 10">
    <name type="scientific">Ceratosolen solmsi marchali</name>
    <dbReference type="NCBI Taxonomy" id="326594"/>
    <lineage>
        <taxon>Eukaryota</taxon>
        <taxon>Metazoa</taxon>
        <taxon>Ecdysozoa</taxon>
        <taxon>Arthropoda</taxon>
        <taxon>Hexapoda</taxon>
        <taxon>Insecta</taxon>
        <taxon>Pterygota</taxon>
        <taxon>Neoptera</taxon>
        <taxon>Endopterygota</taxon>
        <taxon>Hymenoptera</taxon>
        <taxon>Apocrita</taxon>
        <taxon>Proctotrupomorpha</taxon>
        <taxon>Chalcidoidea</taxon>
        <taxon>Agaonidae</taxon>
        <taxon>Agaoninae</taxon>
        <taxon>Ceratosolen</taxon>
    </lineage>
</organism>
<dbReference type="InterPro" id="IPR004875">
    <property type="entry name" value="DDE_SF_endonuclease_dom"/>
</dbReference>
<evidence type="ECO:0000256" key="3">
    <source>
        <dbReference type="ARBA" id="ARBA00023125"/>
    </source>
</evidence>
<keyword evidence="3 5" id="KW-0238">DNA-binding</keyword>
<dbReference type="Pfam" id="PF03221">
    <property type="entry name" value="HTH_Tnp_Tc5"/>
    <property type="match status" value="1"/>
</dbReference>
<dbReference type="InterPro" id="IPR050863">
    <property type="entry name" value="CenT-Element_Derived"/>
</dbReference>
<dbReference type="InterPro" id="IPR006600">
    <property type="entry name" value="HTH_CenpB_DNA-bd_dom"/>
</dbReference>